<proteinExistence type="predicted"/>
<dbReference type="AlphaFoldDB" id="A0A970B9Y4"/>
<dbReference type="Proteomes" id="UP000653472">
    <property type="component" value="Unassembled WGS sequence"/>
</dbReference>
<comment type="caution">
    <text evidence="2">The sequence shown here is derived from an EMBL/GenBank/DDBJ whole genome shotgun (WGS) entry which is preliminary data.</text>
</comment>
<keyword evidence="3" id="KW-1185">Reference proteome</keyword>
<keyword evidence="1" id="KW-0812">Transmembrane</keyword>
<dbReference type="RefSeq" id="WP_168149160.1">
    <property type="nucleotide sequence ID" value="NZ_JAAVXB010000010.1"/>
</dbReference>
<feature type="transmembrane region" description="Helical" evidence="1">
    <location>
        <begin position="45"/>
        <end position="66"/>
    </location>
</feature>
<dbReference type="EMBL" id="JAAVXB010000010">
    <property type="protein sequence ID" value="NKF23829.1"/>
    <property type="molecule type" value="Genomic_DNA"/>
</dbReference>
<gene>
    <name evidence="2" type="ORF">G7Y82_16065</name>
</gene>
<name>A0A970B9Y4_9GAMM</name>
<evidence type="ECO:0000313" key="2">
    <source>
        <dbReference type="EMBL" id="NKF23829.1"/>
    </source>
</evidence>
<evidence type="ECO:0000256" key="1">
    <source>
        <dbReference type="SAM" id="Phobius"/>
    </source>
</evidence>
<organism evidence="2 3">
    <name type="scientific">Solimonas marina</name>
    <dbReference type="NCBI Taxonomy" id="2714601"/>
    <lineage>
        <taxon>Bacteria</taxon>
        <taxon>Pseudomonadati</taxon>
        <taxon>Pseudomonadota</taxon>
        <taxon>Gammaproteobacteria</taxon>
        <taxon>Nevskiales</taxon>
        <taxon>Nevskiaceae</taxon>
        <taxon>Solimonas</taxon>
    </lineage>
</organism>
<keyword evidence="1" id="KW-0472">Membrane</keyword>
<accession>A0A970B9Y4</accession>
<reference evidence="2" key="1">
    <citation type="submission" date="2020-03" db="EMBL/GenBank/DDBJ databases">
        <title>Solimonas marina sp. nov., isolated from deep seawater of the Pacific Ocean.</title>
        <authorList>
            <person name="Liu X."/>
            <person name="Lai Q."/>
            <person name="Sun F."/>
            <person name="Gai Y."/>
            <person name="Li G."/>
            <person name="Shao Z."/>
        </authorList>
    </citation>
    <scope>NUCLEOTIDE SEQUENCE</scope>
    <source>
        <strain evidence="2">C16B3</strain>
    </source>
</reference>
<sequence>MNAHDEAEDDTPIAGLQQLSREVEPARDLWPGIAPRLKPRRRLGANGWMSLAAAACVAAVVGLAVLRPAPTSSPAGASAATPEVAYAPDLTAVPGSRALVKANLQLSRDYEQQIRRALRQDPHSASLRRLLLTTQQSNDELHRMLVAQAT</sequence>
<protein>
    <submittedName>
        <fullName evidence="2">Uncharacterized protein</fullName>
    </submittedName>
</protein>
<evidence type="ECO:0000313" key="3">
    <source>
        <dbReference type="Proteomes" id="UP000653472"/>
    </source>
</evidence>
<keyword evidence="1" id="KW-1133">Transmembrane helix</keyword>